<accession>A0ABU1K662</accession>
<dbReference type="SUPFAM" id="SSF88713">
    <property type="entry name" value="Glycoside hydrolase/deacetylase"/>
    <property type="match status" value="1"/>
</dbReference>
<gene>
    <name evidence="1" type="ORF">GGR31_001747</name>
</gene>
<dbReference type="PANTHER" id="PTHR30292:SF0">
    <property type="entry name" value="5-OXOPROLINASE SUBUNIT A"/>
    <property type="match status" value="1"/>
</dbReference>
<proteinExistence type="predicted"/>
<dbReference type="RefSeq" id="WP_309728149.1">
    <property type="nucleotide sequence ID" value="NZ_JAVDQA010000004.1"/>
</dbReference>
<reference evidence="1 2" key="1">
    <citation type="submission" date="2023-07" db="EMBL/GenBank/DDBJ databases">
        <title>Genomic Encyclopedia of Type Strains, Phase IV (KMG-IV): sequencing the most valuable type-strain genomes for metagenomic binning, comparative biology and taxonomic classification.</title>
        <authorList>
            <person name="Goeker M."/>
        </authorList>
    </citation>
    <scope>NUCLEOTIDE SEQUENCE [LARGE SCALE GENOMIC DNA]</scope>
    <source>
        <strain evidence="1 2">DSM 102814</strain>
    </source>
</reference>
<name>A0ABU1K662_9FLAO</name>
<dbReference type="NCBIfam" id="NF003814">
    <property type="entry name" value="PRK05406.1-3"/>
    <property type="match status" value="1"/>
</dbReference>
<comment type="caution">
    <text evidence="1">The sequence shown here is derived from an EMBL/GenBank/DDBJ whole genome shotgun (WGS) entry which is preliminary data.</text>
</comment>
<dbReference type="CDD" id="cd10801">
    <property type="entry name" value="LamB_YcsF_like_1"/>
    <property type="match status" value="1"/>
</dbReference>
<dbReference type="EMBL" id="JAVDQA010000004">
    <property type="protein sequence ID" value="MDR6301100.1"/>
    <property type="molecule type" value="Genomic_DNA"/>
</dbReference>
<dbReference type="Proteomes" id="UP001257659">
    <property type="component" value="Unassembled WGS sequence"/>
</dbReference>
<dbReference type="InterPro" id="IPR011330">
    <property type="entry name" value="Glyco_hydro/deAcase_b/a-brl"/>
</dbReference>
<evidence type="ECO:0000313" key="2">
    <source>
        <dbReference type="Proteomes" id="UP001257659"/>
    </source>
</evidence>
<dbReference type="Pfam" id="PF03746">
    <property type="entry name" value="LamB_YcsF"/>
    <property type="match status" value="1"/>
</dbReference>
<dbReference type="PANTHER" id="PTHR30292">
    <property type="entry name" value="UNCHARACTERIZED PROTEIN YBGL-RELATED"/>
    <property type="match status" value="1"/>
</dbReference>
<evidence type="ECO:0000313" key="1">
    <source>
        <dbReference type="EMBL" id="MDR6301100.1"/>
    </source>
</evidence>
<dbReference type="InterPro" id="IPR005501">
    <property type="entry name" value="LamB/YcsF/PxpA-like"/>
</dbReference>
<keyword evidence="2" id="KW-1185">Reference proteome</keyword>
<dbReference type="Gene3D" id="3.20.20.370">
    <property type="entry name" value="Glycoside hydrolase/deacetylase"/>
    <property type="match status" value="1"/>
</dbReference>
<organism evidence="1 2">
    <name type="scientific">Mesonia maritima</name>
    <dbReference type="NCBI Taxonomy" id="1793873"/>
    <lineage>
        <taxon>Bacteria</taxon>
        <taxon>Pseudomonadati</taxon>
        <taxon>Bacteroidota</taxon>
        <taxon>Flavobacteriia</taxon>
        <taxon>Flavobacteriales</taxon>
        <taxon>Flavobacteriaceae</taxon>
        <taxon>Mesonia</taxon>
    </lineage>
</organism>
<protein>
    <submittedName>
        <fullName evidence="1">UPF0271 protein</fullName>
    </submittedName>
</protein>
<sequence>MNRIDLNCDLAEGGKFDHQLMPLISSCNIACGGHFGNNNSVNEAVKLALKYQVNIGAHPSYPDQENFGRVSLDINSEELKSTLKTQILRVKNYTEENGTKLHHVKPHGALYNDIVKDEEKAQLVIDVVQEIDKSLILFVPPKSIIKKLAEGKLKTWTEGFADRNYEADFSLVSRKKDDAVLHEKKAIFKHVFSMISEGKIHLKNGDILTANFDTICVHSDTQNSVDILKFLRVKLEENNIQIQ</sequence>
<dbReference type="NCBIfam" id="NF003816">
    <property type="entry name" value="PRK05406.1-5"/>
    <property type="match status" value="1"/>
</dbReference>